<dbReference type="GO" id="GO:0080120">
    <property type="term" value="P:CAAX-box protein maturation"/>
    <property type="evidence" value="ECO:0007669"/>
    <property type="project" value="UniProtKB-ARBA"/>
</dbReference>
<evidence type="ECO:0000313" key="4">
    <source>
        <dbReference type="Proteomes" id="UP000269015"/>
    </source>
</evidence>
<dbReference type="Pfam" id="PF02517">
    <property type="entry name" value="Rce1-like"/>
    <property type="match status" value="1"/>
</dbReference>
<sequence length="234" mass="27130">MIGIIVELFFSWLILRFTLKKDLSVLGFHSTKSRQLHFWFGFLMAAAIYIIYQLMSTLFANNYWVIRKPITGFQVLAGIWWTIKSVLFEELLFRGALLYLVMEKWGVKKACFLSAFCFGIYHWFSFSAFGNPLQMAIIFFMTAIFGFMLAYSFAQTRSLYLPIGLHLGWNLMDIVLFSGGPLQQNIFVKANSNHLEGILSLFVFLFQIFALPVLVYYYLRFAKGKHHSPQGLKS</sequence>
<feature type="transmembrane region" description="Helical" evidence="1">
    <location>
        <begin position="135"/>
        <end position="154"/>
    </location>
</feature>
<evidence type="ECO:0000313" key="3">
    <source>
        <dbReference type="EMBL" id="AZB20607.1"/>
    </source>
</evidence>
<accession>A0AAD1DYD0</accession>
<dbReference type="InterPro" id="IPR003675">
    <property type="entry name" value="Rce1/LyrA-like_dom"/>
</dbReference>
<dbReference type="RefSeq" id="WP_027373992.1">
    <property type="nucleotide sequence ID" value="NZ_CP033930.1"/>
</dbReference>
<dbReference type="Proteomes" id="UP000269015">
    <property type="component" value="Chromosome"/>
</dbReference>
<protein>
    <submittedName>
        <fullName evidence="3">CPBP family intramembrane metalloprotease</fullName>
    </submittedName>
</protein>
<keyword evidence="1" id="KW-1133">Transmembrane helix</keyword>
<feature type="transmembrane region" description="Helical" evidence="1">
    <location>
        <begin position="38"/>
        <end position="59"/>
    </location>
</feature>
<evidence type="ECO:0000256" key="1">
    <source>
        <dbReference type="SAM" id="Phobius"/>
    </source>
</evidence>
<feature type="transmembrane region" description="Helical" evidence="1">
    <location>
        <begin position="159"/>
        <end position="178"/>
    </location>
</feature>
<dbReference type="GO" id="GO:0008237">
    <property type="term" value="F:metallopeptidase activity"/>
    <property type="evidence" value="ECO:0007669"/>
    <property type="project" value="UniProtKB-KW"/>
</dbReference>
<dbReference type="EMBL" id="CP033930">
    <property type="protein sequence ID" value="AZB20607.1"/>
    <property type="molecule type" value="Genomic_DNA"/>
</dbReference>
<keyword evidence="3" id="KW-0482">Metalloprotease</keyword>
<keyword evidence="3" id="KW-0645">Protease</keyword>
<name>A0AAD1DYD0_CHRID</name>
<dbReference type="GO" id="GO:0004175">
    <property type="term" value="F:endopeptidase activity"/>
    <property type="evidence" value="ECO:0007669"/>
    <property type="project" value="UniProtKB-ARBA"/>
</dbReference>
<gene>
    <name evidence="3" type="ORF">EG352_18015</name>
</gene>
<feature type="transmembrane region" description="Helical" evidence="1">
    <location>
        <begin position="198"/>
        <end position="219"/>
    </location>
</feature>
<keyword evidence="1" id="KW-0472">Membrane</keyword>
<keyword evidence="1" id="KW-0812">Transmembrane</keyword>
<feature type="transmembrane region" description="Helical" evidence="1">
    <location>
        <begin position="110"/>
        <end position="129"/>
    </location>
</feature>
<proteinExistence type="predicted"/>
<dbReference type="PANTHER" id="PTHR39430">
    <property type="entry name" value="MEMBRANE-ASSOCIATED PROTEASE-RELATED"/>
    <property type="match status" value="1"/>
</dbReference>
<evidence type="ECO:0000259" key="2">
    <source>
        <dbReference type="Pfam" id="PF02517"/>
    </source>
</evidence>
<feature type="transmembrane region" description="Helical" evidence="1">
    <location>
        <begin position="79"/>
        <end position="101"/>
    </location>
</feature>
<keyword evidence="3" id="KW-0378">Hydrolase</keyword>
<dbReference type="PANTHER" id="PTHR39430:SF1">
    <property type="entry name" value="PROTEASE"/>
    <property type="match status" value="1"/>
</dbReference>
<organism evidence="3 4">
    <name type="scientific">Chryseobacterium indologenes</name>
    <name type="common">Flavobacterium indologenes</name>
    <dbReference type="NCBI Taxonomy" id="253"/>
    <lineage>
        <taxon>Bacteria</taxon>
        <taxon>Pseudomonadati</taxon>
        <taxon>Bacteroidota</taxon>
        <taxon>Flavobacteriia</taxon>
        <taxon>Flavobacteriales</taxon>
        <taxon>Weeksellaceae</taxon>
        <taxon>Chryseobacterium group</taxon>
        <taxon>Chryseobacterium</taxon>
    </lineage>
</organism>
<reference evidence="3 4" key="1">
    <citation type="submission" date="2018-11" db="EMBL/GenBank/DDBJ databases">
        <title>Proposal to divide the Flavobacteriaceae and reorganize its genera based on Amino Acid Identity values calculated from whole genome sequences.</title>
        <authorList>
            <person name="Nicholson A.C."/>
            <person name="Gulvik C.A."/>
            <person name="Whitney A.M."/>
            <person name="Humrighouse B.W."/>
            <person name="Bell M."/>
            <person name="Holmes B."/>
            <person name="Steigerwalt A.G."/>
            <person name="Villarma A."/>
            <person name="Sheth M."/>
            <person name="Batra D."/>
            <person name="Pryor J."/>
            <person name="Bernardet J.-F."/>
            <person name="Hugo C."/>
            <person name="Kampfer P."/>
            <person name="Newman J."/>
            <person name="McQuiston J.R."/>
        </authorList>
    </citation>
    <scope>NUCLEOTIDE SEQUENCE [LARGE SCALE GENOMIC DNA]</scope>
    <source>
        <strain evidence="3 4">H5559</strain>
    </source>
</reference>
<feature type="domain" description="CAAX prenyl protease 2/Lysostaphin resistance protein A-like" evidence="2">
    <location>
        <begin position="74"/>
        <end position="172"/>
    </location>
</feature>
<dbReference type="AlphaFoldDB" id="A0AAD1DYD0"/>